<dbReference type="InterPro" id="IPR018060">
    <property type="entry name" value="HTH_AraC"/>
</dbReference>
<dbReference type="PANTHER" id="PTHR43280">
    <property type="entry name" value="ARAC-FAMILY TRANSCRIPTIONAL REGULATOR"/>
    <property type="match status" value="1"/>
</dbReference>
<dbReference type="Proteomes" id="UP000198779">
    <property type="component" value="Unassembled WGS sequence"/>
</dbReference>
<reference evidence="8" key="1">
    <citation type="submission" date="2016-10" db="EMBL/GenBank/DDBJ databases">
        <authorList>
            <person name="Varghese N."/>
            <person name="Submissions S."/>
        </authorList>
    </citation>
    <scope>NUCLEOTIDE SEQUENCE [LARGE SCALE GENOMIC DNA]</scope>
    <source>
        <strain evidence="8">BP1-148</strain>
    </source>
</reference>
<dbReference type="AlphaFoldDB" id="A0A1G7ZUA2"/>
<dbReference type="Pfam" id="PF12833">
    <property type="entry name" value="HTH_18"/>
    <property type="match status" value="1"/>
</dbReference>
<dbReference type="GO" id="GO:0043565">
    <property type="term" value="F:sequence-specific DNA binding"/>
    <property type="evidence" value="ECO:0007669"/>
    <property type="project" value="InterPro"/>
</dbReference>
<evidence type="ECO:0000256" key="5">
    <source>
        <dbReference type="SAM" id="Phobius"/>
    </source>
</evidence>
<sequence length="624" mass="71348">MIVCGKLINFARKMEKMEQIRVLGYKYIIGIVAVVASLVLTACGGKGDRLQGDIPYKLERTRGDSIALAARFSGNFEYFLAVTDSLAKAGELSPIRADGYRGVAYFQLGQTDKCVEVLRRVVAIDNPPAEDFWEYIHAGTNLVIMLTTNRDYDNAMRTALRLIDKLKDVDSPRRATEMQTLYLCLGDTQMMLERLDDARKSYDEAYQWVLRTPNDSTCRPIAASIETLENISFSLLNHHLDEAGVWVDRMDSLVTLYEKEPKVIEKEVKTLRALVFLHRARFLQMRGQSKEAAYNYDQYARSDYGQGLEGRINGCDYLMAANRYGEAADIYTNLDQFIKEWGYDYDLETIRQNLLPKFRANYLSGRQDSALRVAMQIAEVYDTALVRQKRSESAELATIYDTQGKERKILEQRAENRLVTAISIAIAILALLILAFAVYIFHQWRNTKKKNRIFVDQINEVLEYKKKYRELKQKTQAQQKQTHPQQTHPQPLPVMEGSGSLSISDMTELTDEQLFLCLRDLIENEKLFLKPDFGRQTLIEHTGLSKERIGAAFAQGSDSVSLPAYVRELRLDYAVRLMNDQPDIAVEMVSQSSGFTNADTFTRNFRAKYGMTPTTYKQTLNSDK</sequence>
<dbReference type="EMBL" id="FNCQ01000017">
    <property type="protein sequence ID" value="SDH12282.1"/>
    <property type="molecule type" value="Genomic_DNA"/>
</dbReference>
<feature type="transmembrane region" description="Helical" evidence="5">
    <location>
        <begin position="418"/>
        <end position="441"/>
    </location>
</feature>
<keyword evidence="8" id="KW-1185">Reference proteome</keyword>
<evidence type="ECO:0000256" key="2">
    <source>
        <dbReference type="ARBA" id="ARBA00023125"/>
    </source>
</evidence>
<dbReference type="PROSITE" id="PS00041">
    <property type="entry name" value="HTH_ARAC_FAMILY_1"/>
    <property type="match status" value="1"/>
</dbReference>
<feature type="domain" description="HTH araC/xylS-type" evidence="6">
    <location>
        <begin position="512"/>
        <end position="619"/>
    </location>
</feature>
<keyword evidence="2" id="KW-0238">DNA-binding</keyword>
<gene>
    <name evidence="7" type="ORF">SAMN04487901_11740</name>
</gene>
<keyword evidence="3" id="KW-0804">Transcription</keyword>
<keyword evidence="5" id="KW-1133">Transmembrane helix</keyword>
<organism evidence="7 8">
    <name type="scientific">Prevotella communis</name>
    <dbReference type="NCBI Taxonomy" id="2913614"/>
    <lineage>
        <taxon>Bacteria</taxon>
        <taxon>Pseudomonadati</taxon>
        <taxon>Bacteroidota</taxon>
        <taxon>Bacteroidia</taxon>
        <taxon>Bacteroidales</taxon>
        <taxon>Prevotellaceae</taxon>
        <taxon>Prevotella</taxon>
    </lineage>
</organism>
<name>A0A1G7ZUA2_9BACT</name>
<proteinExistence type="predicted"/>
<dbReference type="InterPro" id="IPR011990">
    <property type="entry name" value="TPR-like_helical_dom_sf"/>
</dbReference>
<feature type="region of interest" description="Disordered" evidence="4">
    <location>
        <begin position="473"/>
        <end position="497"/>
    </location>
</feature>
<protein>
    <submittedName>
        <fullName evidence="7">Tetratricopeptide repeat-containing protein</fullName>
    </submittedName>
</protein>
<feature type="compositionally biased region" description="Low complexity" evidence="4">
    <location>
        <begin position="474"/>
        <end position="489"/>
    </location>
</feature>
<dbReference type="PANTHER" id="PTHR43280:SF34">
    <property type="entry name" value="ARAC-FAMILY TRANSCRIPTIONAL REGULATOR"/>
    <property type="match status" value="1"/>
</dbReference>
<evidence type="ECO:0000256" key="4">
    <source>
        <dbReference type="SAM" id="MobiDB-lite"/>
    </source>
</evidence>
<dbReference type="SMART" id="SM00342">
    <property type="entry name" value="HTH_ARAC"/>
    <property type="match status" value="1"/>
</dbReference>
<dbReference type="STRING" id="645274.SAMN04487901_11740"/>
<dbReference type="InterPro" id="IPR018062">
    <property type="entry name" value="HTH_AraC-typ_CS"/>
</dbReference>
<dbReference type="SUPFAM" id="SSF48452">
    <property type="entry name" value="TPR-like"/>
    <property type="match status" value="1"/>
</dbReference>
<dbReference type="SUPFAM" id="SSF46689">
    <property type="entry name" value="Homeodomain-like"/>
    <property type="match status" value="1"/>
</dbReference>
<evidence type="ECO:0000256" key="1">
    <source>
        <dbReference type="ARBA" id="ARBA00023015"/>
    </source>
</evidence>
<dbReference type="InterPro" id="IPR009057">
    <property type="entry name" value="Homeodomain-like_sf"/>
</dbReference>
<feature type="transmembrane region" description="Helical" evidence="5">
    <location>
        <begin position="22"/>
        <end position="42"/>
    </location>
</feature>
<dbReference type="Gene3D" id="1.25.40.10">
    <property type="entry name" value="Tetratricopeptide repeat domain"/>
    <property type="match status" value="1"/>
</dbReference>
<keyword evidence="1" id="KW-0805">Transcription regulation</keyword>
<dbReference type="PROSITE" id="PS01124">
    <property type="entry name" value="HTH_ARAC_FAMILY_2"/>
    <property type="match status" value="1"/>
</dbReference>
<accession>A0A1G7ZUA2</accession>
<dbReference type="Gene3D" id="1.10.10.60">
    <property type="entry name" value="Homeodomain-like"/>
    <property type="match status" value="1"/>
</dbReference>
<keyword evidence="5" id="KW-0812">Transmembrane</keyword>
<keyword evidence="5" id="KW-0472">Membrane</keyword>
<evidence type="ECO:0000256" key="3">
    <source>
        <dbReference type="ARBA" id="ARBA00023163"/>
    </source>
</evidence>
<evidence type="ECO:0000313" key="8">
    <source>
        <dbReference type="Proteomes" id="UP000198779"/>
    </source>
</evidence>
<dbReference type="GO" id="GO:0003700">
    <property type="term" value="F:DNA-binding transcription factor activity"/>
    <property type="evidence" value="ECO:0007669"/>
    <property type="project" value="InterPro"/>
</dbReference>
<evidence type="ECO:0000313" key="7">
    <source>
        <dbReference type="EMBL" id="SDH12282.1"/>
    </source>
</evidence>
<evidence type="ECO:0000259" key="6">
    <source>
        <dbReference type="PROSITE" id="PS01124"/>
    </source>
</evidence>